<dbReference type="Proteomes" id="UP000298225">
    <property type="component" value="Unassembled WGS sequence"/>
</dbReference>
<dbReference type="GO" id="GO:0046657">
    <property type="term" value="P:folic acid catabolic process"/>
    <property type="evidence" value="ECO:0007669"/>
    <property type="project" value="TreeGrafter"/>
</dbReference>
<evidence type="ECO:0000313" key="2">
    <source>
        <dbReference type="EMBL" id="TFV35988.1"/>
    </source>
</evidence>
<dbReference type="SUPFAM" id="SSF55031">
    <property type="entry name" value="Bacterial exopeptidase dimerisation domain"/>
    <property type="match status" value="1"/>
</dbReference>
<dbReference type="Gene3D" id="3.40.630.10">
    <property type="entry name" value="Zn peptidases"/>
    <property type="match status" value="1"/>
</dbReference>
<dbReference type="Gene3D" id="3.30.70.360">
    <property type="match status" value="1"/>
</dbReference>
<sequence length="502" mass="54143">MAGVRRGARRRAVKLLTIAASFDQGITDRSMDNRSDIWRGVDTIKARFIDLSDRVWGMPEVCYTEARSAAEHLAELRHQGFRVTEKVAGIPTAVMGEWGEGGPVIAFMGEYDALPGLSQEAGVAEHRPVEAGGHGHGCGHNLLGSAALLAATAVKDWLTENKVPGRVRYYGCPAEEGGAAKAFMVRSGAFEDADIAITWHPHSFWEVAVTPSLANTRADFIFTGRTSHAAASPHLGRSALDAVELMNVGVNYMREHMPSDARVHYALLDTGGIAPNVVQAHARVRYSIRARDLPGMNELVERVSKIAQGAALMTETKVEMKIISAVSNILPNAPLEQALHRVMEELGPPHFDDADKSFAGQIRATLSDKDIASVYYAIGMEPTDRPLADFLVPLDAKRNPLVGSTDVGDVSWVVPTVQVHAPTVAIGTPFHTWQVVAQGKSPHAHKAMVQAAKAMAALGIKALTDPELIKAAKADLKKRTARTPYVCPLPDHVEPPLDMSIA</sequence>
<dbReference type="OrthoDB" id="9781032at2"/>
<dbReference type="InterPro" id="IPR017145">
    <property type="entry name" value="Aminobenzoyl-glu_utiliz_pB"/>
</dbReference>
<keyword evidence="3" id="KW-1185">Reference proteome</keyword>
<accession>A0A4Y9KX99</accession>
<dbReference type="Pfam" id="PF01546">
    <property type="entry name" value="Peptidase_M20"/>
    <property type="match status" value="1"/>
</dbReference>
<proteinExistence type="predicted"/>
<dbReference type="FunFam" id="3.40.630.10:FF:000061">
    <property type="entry name" value="Aminobenzoyl-glutamate utilization protein B"/>
    <property type="match status" value="1"/>
</dbReference>
<dbReference type="GO" id="GO:0071713">
    <property type="term" value="F:para-aminobenzoyl-glutamate hydrolase activity"/>
    <property type="evidence" value="ECO:0007669"/>
    <property type="project" value="TreeGrafter"/>
</dbReference>
<reference evidence="2 3" key="1">
    <citation type="submission" date="2019-03" db="EMBL/GenBank/DDBJ databases">
        <title>Bradyrhizobium strains diversity isolated from Chamaecrista fasciculata.</title>
        <authorList>
            <person name="Urquiaga M.C.O."/>
            <person name="Hungria M."/>
            <person name="Delamuta J.R.M."/>
        </authorList>
    </citation>
    <scope>NUCLEOTIDE SEQUENCE [LARGE SCALE GENOMIC DNA]</scope>
    <source>
        <strain evidence="2 3">CNPSo 3424</strain>
    </source>
</reference>
<keyword evidence="1 2" id="KW-0378">Hydrolase</keyword>
<dbReference type="InterPro" id="IPR052030">
    <property type="entry name" value="Peptidase_M20/M20A_hydrolases"/>
</dbReference>
<dbReference type="PANTHER" id="PTHR30575">
    <property type="entry name" value="PEPTIDASE M20"/>
    <property type="match status" value="1"/>
</dbReference>
<dbReference type="EMBL" id="SPQU01000012">
    <property type="protein sequence ID" value="TFV35988.1"/>
    <property type="molecule type" value="Genomic_DNA"/>
</dbReference>
<dbReference type="CDD" id="cd05673">
    <property type="entry name" value="M20_Acy1L2_AbgB"/>
    <property type="match status" value="1"/>
</dbReference>
<dbReference type="InterPro" id="IPR002933">
    <property type="entry name" value="Peptidase_M20"/>
</dbReference>
<evidence type="ECO:0000313" key="3">
    <source>
        <dbReference type="Proteomes" id="UP000298225"/>
    </source>
</evidence>
<dbReference type="PIRSF" id="PIRSF037227">
    <property type="entry name" value="Aminobenzoyl-glu_utiliz_pB"/>
    <property type="match status" value="1"/>
</dbReference>
<evidence type="ECO:0000256" key="1">
    <source>
        <dbReference type="ARBA" id="ARBA00022801"/>
    </source>
</evidence>
<gene>
    <name evidence="2" type="ORF">E4K66_24745</name>
</gene>
<name>A0A4Y9KX99_9BRAD</name>
<dbReference type="NCBIfam" id="TIGR01891">
    <property type="entry name" value="amidohydrolases"/>
    <property type="match status" value="1"/>
</dbReference>
<dbReference type="PANTHER" id="PTHR30575:SF0">
    <property type="entry name" value="XAA-ARG DIPEPTIDASE"/>
    <property type="match status" value="1"/>
</dbReference>
<dbReference type="GO" id="GO:0005737">
    <property type="term" value="C:cytoplasm"/>
    <property type="evidence" value="ECO:0007669"/>
    <property type="project" value="TreeGrafter"/>
</dbReference>
<comment type="caution">
    <text evidence="2">The sequence shown here is derived from an EMBL/GenBank/DDBJ whole genome shotgun (WGS) entry which is preliminary data.</text>
</comment>
<dbReference type="GO" id="GO:0016805">
    <property type="term" value="F:dipeptidase activity"/>
    <property type="evidence" value="ECO:0007669"/>
    <property type="project" value="TreeGrafter"/>
</dbReference>
<dbReference type="InterPro" id="IPR017439">
    <property type="entry name" value="Amidohydrolase"/>
</dbReference>
<dbReference type="InterPro" id="IPR036264">
    <property type="entry name" value="Bact_exopeptidase_dim_dom"/>
</dbReference>
<dbReference type="AlphaFoldDB" id="A0A4Y9KX99"/>
<dbReference type="SUPFAM" id="SSF53187">
    <property type="entry name" value="Zn-dependent exopeptidases"/>
    <property type="match status" value="1"/>
</dbReference>
<protein>
    <submittedName>
        <fullName evidence="2">Amidohydrolase</fullName>
    </submittedName>
</protein>
<organism evidence="2 3">
    <name type="scientific">Bradyrhizobium frederickii</name>
    <dbReference type="NCBI Taxonomy" id="2560054"/>
    <lineage>
        <taxon>Bacteria</taxon>
        <taxon>Pseudomonadati</taxon>
        <taxon>Pseudomonadota</taxon>
        <taxon>Alphaproteobacteria</taxon>
        <taxon>Hyphomicrobiales</taxon>
        <taxon>Nitrobacteraceae</taxon>
        <taxon>Bradyrhizobium</taxon>
    </lineage>
</organism>
<dbReference type="FunFam" id="3.30.70.360:FF:000004">
    <property type="entry name" value="Peptidase M20 domain-containing protein 2"/>
    <property type="match status" value="1"/>
</dbReference>